<comment type="similarity">
    <text evidence="1">Belongs to the CTAG/PCC1 family.</text>
</comment>
<dbReference type="Pfam" id="PF09341">
    <property type="entry name" value="Pcc1"/>
    <property type="match status" value="1"/>
</dbReference>
<proteinExistence type="inferred from homology"/>
<dbReference type="EMBL" id="UINC01023719">
    <property type="protein sequence ID" value="SVA95941.1"/>
    <property type="molecule type" value="Genomic_DNA"/>
</dbReference>
<evidence type="ECO:0008006" key="3">
    <source>
        <dbReference type="Google" id="ProtNLM"/>
    </source>
</evidence>
<gene>
    <name evidence="2" type="ORF">METZ01_LOCUS148795</name>
</gene>
<dbReference type="AlphaFoldDB" id="A0A382A3Y0"/>
<accession>A0A382A3Y0</accession>
<dbReference type="Gene3D" id="3.30.310.50">
    <property type="entry name" value="Alpha-D-phosphohexomutase, C-terminal domain"/>
    <property type="match status" value="1"/>
</dbReference>
<evidence type="ECO:0000256" key="1">
    <source>
        <dbReference type="ARBA" id="ARBA00007073"/>
    </source>
</evidence>
<protein>
    <recommendedName>
        <fullName evidence="3">Transcription factor Pcc1</fullName>
    </recommendedName>
</protein>
<name>A0A382A3Y0_9ZZZZ</name>
<sequence length="99" mass="11293">MEYGVVKNVVSRLQVMHMTLSFSAKIEVDAREKSKAIFDSINTDNKFYPENPTKTEIYCNDKITILIRSDQLAPFRANLNSCIRLVQASHDSIESVKIL</sequence>
<dbReference type="NCBIfam" id="NF011470">
    <property type="entry name" value="PRK14887.1"/>
    <property type="match status" value="1"/>
</dbReference>
<dbReference type="InterPro" id="IPR015419">
    <property type="entry name" value="CTAG/Pcc1"/>
</dbReference>
<reference evidence="2" key="1">
    <citation type="submission" date="2018-05" db="EMBL/GenBank/DDBJ databases">
        <authorList>
            <person name="Lanie J.A."/>
            <person name="Ng W.-L."/>
            <person name="Kazmierczak K.M."/>
            <person name="Andrzejewski T.M."/>
            <person name="Davidsen T.M."/>
            <person name="Wayne K.J."/>
            <person name="Tettelin H."/>
            <person name="Glass J.I."/>
            <person name="Rusch D."/>
            <person name="Podicherti R."/>
            <person name="Tsui H.-C.T."/>
            <person name="Winkler M.E."/>
        </authorList>
    </citation>
    <scope>NUCLEOTIDE SEQUENCE</scope>
</reference>
<organism evidence="2">
    <name type="scientific">marine metagenome</name>
    <dbReference type="NCBI Taxonomy" id="408172"/>
    <lineage>
        <taxon>unclassified sequences</taxon>
        <taxon>metagenomes</taxon>
        <taxon>ecological metagenomes</taxon>
    </lineage>
</organism>
<evidence type="ECO:0000313" key="2">
    <source>
        <dbReference type="EMBL" id="SVA95941.1"/>
    </source>
</evidence>